<proteinExistence type="predicted"/>
<name>A0ABR3C035_9TREE</name>
<dbReference type="Proteomes" id="UP000054399">
    <property type="component" value="Unassembled WGS sequence"/>
</dbReference>
<feature type="compositionally biased region" description="Polar residues" evidence="1">
    <location>
        <begin position="91"/>
        <end position="102"/>
    </location>
</feature>
<dbReference type="Gene3D" id="2.60.40.3960">
    <property type="entry name" value="Velvet domain"/>
    <property type="match status" value="1"/>
</dbReference>
<evidence type="ECO:0000313" key="3">
    <source>
        <dbReference type="Proteomes" id="UP000054399"/>
    </source>
</evidence>
<dbReference type="EMBL" id="ATAM02000002">
    <property type="protein sequence ID" value="KAL0253774.1"/>
    <property type="molecule type" value="Genomic_DNA"/>
</dbReference>
<organism evidence="2 3">
    <name type="scientific">Cryptococcus tetragattii IND107</name>
    <dbReference type="NCBI Taxonomy" id="1296105"/>
    <lineage>
        <taxon>Eukaryota</taxon>
        <taxon>Fungi</taxon>
        <taxon>Dikarya</taxon>
        <taxon>Basidiomycota</taxon>
        <taxon>Agaricomycotina</taxon>
        <taxon>Tremellomycetes</taxon>
        <taxon>Tremellales</taxon>
        <taxon>Cryptococcaceae</taxon>
        <taxon>Cryptococcus</taxon>
        <taxon>Cryptococcus gattii species complex</taxon>
    </lineage>
</organism>
<sequence length="110" mass="12060">MPTETAYPTPTLSTKKRKRMDQTSGHPLPTNHELSVDSLNLASKAGQEGWTYHLEILQEPLRARACGFGNKTSYASSYHTTVDSGCVRKSGGSQHSGFQYPSPSDRPMFG</sequence>
<reference evidence="2 3" key="2">
    <citation type="submission" date="2024-01" db="EMBL/GenBank/DDBJ databases">
        <title>Comparative genomics of Cryptococcus and Kwoniella reveals pathogenesis evolution and contrasting modes of karyotype evolution via chromosome fusion or intercentromeric recombination.</title>
        <authorList>
            <person name="Coelho M.A."/>
            <person name="David-Palma M."/>
            <person name="Shea T."/>
            <person name="Bowers K."/>
            <person name="Mcginley-Smith S."/>
            <person name="Mohammad A.W."/>
            <person name="Gnirke A."/>
            <person name="Yurkov A.M."/>
            <person name="Nowrousian M."/>
            <person name="Sun S."/>
            <person name="Cuomo C.A."/>
            <person name="Heitman J."/>
        </authorList>
    </citation>
    <scope>NUCLEOTIDE SEQUENCE [LARGE SCALE GENOMIC DNA]</scope>
    <source>
        <strain evidence="2 3">IND107</strain>
    </source>
</reference>
<feature type="region of interest" description="Disordered" evidence="1">
    <location>
        <begin position="1"/>
        <end position="34"/>
    </location>
</feature>
<accession>A0ABR3C035</accession>
<dbReference type="InterPro" id="IPR038491">
    <property type="entry name" value="Velvet_dom_sf"/>
</dbReference>
<reference evidence="3" key="1">
    <citation type="submission" date="2015-01" db="EMBL/GenBank/DDBJ databases">
        <title>The Genome Sequence of Cryptococcus gattii MMRL2647.</title>
        <authorList>
            <consortium name="The Broad Institute Genomics Platform"/>
            <person name="Cuomo C."/>
            <person name="Litvintseva A."/>
            <person name="Chen Y."/>
            <person name="Heitman J."/>
            <person name="Sun S."/>
            <person name="Springer D."/>
            <person name="Dromer F."/>
            <person name="Young S."/>
            <person name="Zeng Q."/>
            <person name="Gargeya S."/>
            <person name="Abouelleil A."/>
            <person name="Alvarado L."/>
            <person name="Chapman S.B."/>
            <person name="Gainer-Dewar J."/>
            <person name="Goldberg J."/>
            <person name="Griggs A."/>
            <person name="Gujja S."/>
            <person name="Hansen M."/>
            <person name="Howarth C."/>
            <person name="Imamovic A."/>
            <person name="Larimer J."/>
            <person name="Murphy C."/>
            <person name="Naylor J."/>
            <person name="Pearson M."/>
            <person name="Priest M."/>
            <person name="Roberts A."/>
            <person name="Saif S."/>
            <person name="Shea T."/>
            <person name="Sykes S."/>
            <person name="Wortman J."/>
            <person name="Nusbaum C."/>
            <person name="Birren B."/>
        </authorList>
    </citation>
    <scope>NUCLEOTIDE SEQUENCE [LARGE SCALE GENOMIC DNA]</scope>
    <source>
        <strain evidence="3">IND107</strain>
    </source>
</reference>
<feature type="region of interest" description="Disordered" evidence="1">
    <location>
        <begin position="86"/>
        <end position="110"/>
    </location>
</feature>
<dbReference type="RefSeq" id="XP_066615995.1">
    <property type="nucleotide sequence ID" value="XM_066755709.1"/>
</dbReference>
<evidence type="ECO:0000256" key="1">
    <source>
        <dbReference type="SAM" id="MobiDB-lite"/>
    </source>
</evidence>
<gene>
    <name evidence="2" type="ORF">I308_101150</name>
</gene>
<comment type="caution">
    <text evidence="2">The sequence shown here is derived from an EMBL/GenBank/DDBJ whole genome shotgun (WGS) entry which is preliminary data.</text>
</comment>
<evidence type="ECO:0000313" key="2">
    <source>
        <dbReference type="EMBL" id="KAL0253774.1"/>
    </source>
</evidence>
<dbReference type="GeneID" id="91988008"/>
<feature type="compositionally biased region" description="Polar residues" evidence="1">
    <location>
        <begin position="1"/>
        <end position="13"/>
    </location>
</feature>
<keyword evidence="3" id="KW-1185">Reference proteome</keyword>
<protein>
    <submittedName>
        <fullName evidence="2">Uncharacterized protein</fullName>
    </submittedName>
</protein>